<dbReference type="InterPro" id="IPR001611">
    <property type="entry name" value="Leu-rich_rpt"/>
</dbReference>
<dbReference type="SMART" id="SM00369">
    <property type="entry name" value="LRR_TYP"/>
    <property type="match status" value="4"/>
</dbReference>
<keyword evidence="5" id="KW-1185">Reference proteome</keyword>
<dbReference type="SUPFAM" id="SSF52058">
    <property type="entry name" value="L domain-like"/>
    <property type="match status" value="1"/>
</dbReference>
<protein>
    <recommendedName>
        <fullName evidence="6">Leucine-rich repeat domain-containing protein</fullName>
    </recommendedName>
</protein>
<evidence type="ECO:0000256" key="3">
    <source>
        <dbReference type="SAM" id="MobiDB-lite"/>
    </source>
</evidence>
<evidence type="ECO:0000256" key="1">
    <source>
        <dbReference type="ARBA" id="ARBA00022614"/>
    </source>
</evidence>
<dbReference type="SUPFAM" id="SSF52075">
    <property type="entry name" value="Outer arm dynein light chain 1"/>
    <property type="match status" value="1"/>
</dbReference>
<gene>
    <name evidence="4" type="ORF">CRD60_07555</name>
</gene>
<feature type="region of interest" description="Disordered" evidence="3">
    <location>
        <begin position="407"/>
        <end position="460"/>
    </location>
</feature>
<evidence type="ECO:0000313" key="4">
    <source>
        <dbReference type="EMBL" id="RBP97276.1"/>
    </source>
</evidence>
<organism evidence="4 5">
    <name type="scientific">Bifidobacterium aemilianum</name>
    <dbReference type="NCBI Taxonomy" id="2493120"/>
    <lineage>
        <taxon>Bacteria</taxon>
        <taxon>Bacillati</taxon>
        <taxon>Actinomycetota</taxon>
        <taxon>Actinomycetes</taxon>
        <taxon>Bifidobacteriales</taxon>
        <taxon>Bifidobacteriaceae</taxon>
        <taxon>Bifidobacterium</taxon>
    </lineage>
</organism>
<dbReference type="RefSeq" id="WP_130473084.1">
    <property type="nucleotide sequence ID" value="NZ_PDCG01000010.1"/>
</dbReference>
<feature type="compositionally biased region" description="Polar residues" evidence="3">
    <location>
        <begin position="380"/>
        <end position="395"/>
    </location>
</feature>
<dbReference type="Gene3D" id="3.80.10.10">
    <property type="entry name" value="Ribonuclease Inhibitor"/>
    <property type="match status" value="2"/>
</dbReference>
<dbReference type="InterPro" id="IPR003591">
    <property type="entry name" value="Leu-rich_rpt_typical-subtyp"/>
</dbReference>
<dbReference type="SMART" id="SM00365">
    <property type="entry name" value="LRR_SD22"/>
    <property type="match status" value="5"/>
</dbReference>
<proteinExistence type="predicted"/>
<feature type="non-terminal residue" evidence="4">
    <location>
        <position position="693"/>
    </location>
</feature>
<dbReference type="AlphaFoldDB" id="A0A366K6A4"/>
<reference evidence="4 5" key="1">
    <citation type="submission" date="2017-10" db="EMBL/GenBank/DDBJ databases">
        <title>Bifidobacterium xylocopum sp. nov. and Bifidobacterium aemilianum sp. nov., from the carpenter bee (Xylocopa violacea) digestive tract.</title>
        <authorList>
            <person name="Alberoni D."/>
            <person name="Baffoni L."/>
            <person name="Di Gioia D."/>
            <person name="Gaggia F."/>
            <person name="Biavati B."/>
        </authorList>
    </citation>
    <scope>NUCLEOTIDE SEQUENCE [LARGE SCALE GENOMIC DNA]</scope>
    <source>
        <strain evidence="4 5">XV10</strain>
    </source>
</reference>
<name>A0A366K6A4_9BIFI</name>
<accession>A0A366K6A4</accession>
<dbReference type="Proteomes" id="UP000252530">
    <property type="component" value="Unassembled WGS sequence"/>
</dbReference>
<dbReference type="Pfam" id="PF12799">
    <property type="entry name" value="LRR_4"/>
    <property type="match status" value="1"/>
</dbReference>
<comment type="caution">
    <text evidence="4">The sequence shown here is derived from an EMBL/GenBank/DDBJ whole genome shotgun (WGS) entry which is preliminary data.</text>
</comment>
<evidence type="ECO:0000256" key="2">
    <source>
        <dbReference type="ARBA" id="ARBA00022737"/>
    </source>
</evidence>
<dbReference type="InterPro" id="IPR032675">
    <property type="entry name" value="LRR_dom_sf"/>
</dbReference>
<feature type="region of interest" description="Disordered" evidence="3">
    <location>
        <begin position="76"/>
        <end position="114"/>
    </location>
</feature>
<dbReference type="InterPro" id="IPR025875">
    <property type="entry name" value="Leu-rich_rpt_4"/>
</dbReference>
<keyword evidence="1" id="KW-0433">Leucine-rich repeat</keyword>
<sequence>MWYSTNVKLPALAHLDASGQSVTMPDLPADLTKPVTLGPAKVAAGTVGTWLAQPSSGSGETIIENEYLDRNFPAREAAAPPAPSPVSDARYHDGTPGGTTTWGKDGRYEVSSTPAADTGTMTWARRGAGTYTYGFRMQGDAPGGKCATNGPSGNWACGGTTPWRGFGSLVFSGTITQKVTLRDGSCTIDSSSILTCLTNSDDHLAKAVAKTLGKSVNDTLTSQDLATINLNLANGQIDDLTHIDLFWQATILNLDNNQISDIKPLKPLATKLTNLHLSHNQINDITTIKDLTGLAELDLGSNNLDNIHLAPLGTGSLTKLNKLWLDHNHITDLTGLGNMDRGSGAKLPDLAYLDASGQSVTMPDLPADLTKPVSLGPAKTKNSSSWTLFAQPSSGSGPTTIWDYDLAPNGNVAARDSSAPPAPSPTRDARYHDGTPGGATNWGTDGRNVVSGTPKADDGTMTWPRRGAGTYTYGFRIQGRPTNQYCNANGFVGTGYRNDVCGGSTPWGGAGTLTFSGTITQKVTLRDGSCTSDSSSILTCLTNSDDHLAKAVAKTLGKSVNDTLTSQDLATTNLNLANGQIDDLTHIDLFWQATTLNLNNNQISDIKPLKPLATKLTNLHLSHNQINDITTIKDLTNLTELDLGSNNLDNTHLAPLGTGSLTKLNKLWLDHNHITDLTGLGNMDRGSGAKLPD</sequence>
<keyword evidence="2" id="KW-0677">Repeat</keyword>
<dbReference type="PANTHER" id="PTHR46652">
    <property type="entry name" value="LEUCINE-RICH REPEAT AND IQ DOMAIN-CONTAINING PROTEIN 1-RELATED"/>
    <property type="match status" value="1"/>
</dbReference>
<evidence type="ECO:0000313" key="5">
    <source>
        <dbReference type="Proteomes" id="UP000252530"/>
    </source>
</evidence>
<dbReference type="EMBL" id="PDCG01000010">
    <property type="protein sequence ID" value="RBP97276.1"/>
    <property type="molecule type" value="Genomic_DNA"/>
</dbReference>
<evidence type="ECO:0008006" key="6">
    <source>
        <dbReference type="Google" id="ProtNLM"/>
    </source>
</evidence>
<dbReference type="PANTHER" id="PTHR46652:SF3">
    <property type="entry name" value="LEUCINE-RICH REPEAT-CONTAINING PROTEIN 9"/>
    <property type="match status" value="1"/>
</dbReference>
<dbReference type="OrthoDB" id="2680104at2"/>
<feature type="region of interest" description="Disordered" evidence="3">
    <location>
        <begin position="372"/>
        <end position="395"/>
    </location>
</feature>
<dbReference type="InterPro" id="IPR050836">
    <property type="entry name" value="SDS22/Internalin_LRR"/>
</dbReference>
<dbReference type="PROSITE" id="PS51450">
    <property type="entry name" value="LRR"/>
    <property type="match status" value="6"/>
</dbReference>